<dbReference type="InterPro" id="IPR000832">
    <property type="entry name" value="GPCR_2_secretin-like"/>
</dbReference>
<dbReference type="PROSITE" id="PS50227">
    <property type="entry name" value="G_PROTEIN_RECEP_F2_3"/>
    <property type="match status" value="1"/>
</dbReference>
<dbReference type="InterPro" id="IPR001879">
    <property type="entry name" value="GPCR_2_extracellular_dom"/>
</dbReference>
<keyword evidence="13" id="KW-0732">Signal</keyword>
<evidence type="ECO:0000259" key="15">
    <source>
        <dbReference type="PROSITE" id="PS50261"/>
    </source>
</evidence>
<evidence type="ECO:0000256" key="10">
    <source>
        <dbReference type="ARBA" id="ARBA00023224"/>
    </source>
</evidence>
<feature type="transmembrane region" description="Helical" evidence="12">
    <location>
        <begin position="389"/>
        <end position="406"/>
    </location>
</feature>
<gene>
    <name evidence="16" type="ORF">L3Y34_013300</name>
</gene>
<feature type="transmembrane region" description="Helical" evidence="12">
    <location>
        <begin position="177"/>
        <end position="200"/>
    </location>
</feature>
<dbReference type="PANTHER" id="PTHR45620">
    <property type="entry name" value="PDF RECEPTOR-LIKE PROTEIN-RELATED"/>
    <property type="match status" value="1"/>
</dbReference>
<evidence type="ECO:0000256" key="12">
    <source>
        <dbReference type="SAM" id="Phobius"/>
    </source>
</evidence>
<dbReference type="SMART" id="SM00008">
    <property type="entry name" value="HormR"/>
    <property type="match status" value="1"/>
</dbReference>
<feature type="signal peptide" evidence="13">
    <location>
        <begin position="1"/>
        <end position="25"/>
    </location>
</feature>
<evidence type="ECO:0000256" key="13">
    <source>
        <dbReference type="SAM" id="SignalP"/>
    </source>
</evidence>
<evidence type="ECO:0000256" key="5">
    <source>
        <dbReference type="ARBA" id="ARBA00022989"/>
    </source>
</evidence>
<dbReference type="InterPro" id="IPR050332">
    <property type="entry name" value="GPCR_2"/>
</dbReference>
<feature type="compositionally biased region" description="Polar residues" evidence="11">
    <location>
        <begin position="497"/>
        <end position="517"/>
    </location>
</feature>
<feature type="region of interest" description="Disordered" evidence="11">
    <location>
        <begin position="494"/>
        <end position="517"/>
    </location>
</feature>
<dbReference type="Pfam" id="PF00002">
    <property type="entry name" value="7tm_2"/>
    <property type="match status" value="1"/>
</dbReference>
<evidence type="ECO:0000256" key="3">
    <source>
        <dbReference type="ARBA" id="ARBA00022475"/>
    </source>
</evidence>
<dbReference type="GO" id="GO:0004930">
    <property type="term" value="F:G protein-coupled receptor activity"/>
    <property type="evidence" value="ECO:0007669"/>
    <property type="project" value="UniProtKB-KW"/>
</dbReference>
<evidence type="ECO:0000313" key="17">
    <source>
        <dbReference type="Proteomes" id="UP000827892"/>
    </source>
</evidence>
<dbReference type="InterPro" id="IPR017981">
    <property type="entry name" value="GPCR_2-like_7TM"/>
</dbReference>
<evidence type="ECO:0000313" key="16">
    <source>
        <dbReference type="EMBL" id="ULT84535.1"/>
    </source>
</evidence>
<keyword evidence="10" id="KW-0807">Transducer</keyword>
<evidence type="ECO:0000256" key="4">
    <source>
        <dbReference type="ARBA" id="ARBA00022692"/>
    </source>
</evidence>
<dbReference type="EMBL" id="CP090896">
    <property type="protein sequence ID" value="ULT84535.1"/>
    <property type="molecule type" value="Genomic_DNA"/>
</dbReference>
<feature type="transmembrane region" description="Helical" evidence="12">
    <location>
        <begin position="299"/>
        <end position="323"/>
    </location>
</feature>
<dbReference type="CDD" id="cd15041">
    <property type="entry name" value="7tmB1_hormone_R"/>
    <property type="match status" value="1"/>
</dbReference>
<dbReference type="SUPFAM" id="SSF81321">
    <property type="entry name" value="Family A G protein-coupled receptor-like"/>
    <property type="match status" value="1"/>
</dbReference>
<evidence type="ECO:0000256" key="7">
    <source>
        <dbReference type="ARBA" id="ARBA00023136"/>
    </source>
</evidence>
<dbReference type="GO" id="GO:0007166">
    <property type="term" value="P:cell surface receptor signaling pathway"/>
    <property type="evidence" value="ECO:0007669"/>
    <property type="project" value="InterPro"/>
</dbReference>
<evidence type="ECO:0000256" key="11">
    <source>
        <dbReference type="SAM" id="MobiDB-lite"/>
    </source>
</evidence>
<protein>
    <submittedName>
        <fullName evidence="16">Uncharacterized protein</fullName>
    </submittedName>
</protein>
<dbReference type="InterPro" id="IPR017983">
    <property type="entry name" value="GPCR_2_secretin-like_CS"/>
</dbReference>
<feature type="transmembrane region" description="Helical" evidence="12">
    <location>
        <begin position="260"/>
        <end position="278"/>
    </location>
</feature>
<feature type="domain" description="G-protein coupled receptors family 2 profile 1" evidence="14">
    <location>
        <begin position="74"/>
        <end position="156"/>
    </location>
</feature>
<proteinExistence type="inferred from homology"/>
<dbReference type="PROSITE" id="PS00649">
    <property type="entry name" value="G_PROTEIN_RECEP_F2_1"/>
    <property type="match status" value="1"/>
</dbReference>
<feature type="domain" description="G-protein coupled receptors family 2 profile 2" evidence="15">
    <location>
        <begin position="178"/>
        <end position="438"/>
    </location>
</feature>
<reference evidence="16 17" key="1">
    <citation type="submission" date="2022-05" db="EMBL/GenBank/DDBJ databases">
        <title>Chromosome-level reference genomes for two strains of Caenorhabditis briggsae: an improved platform for comparative genomics.</title>
        <authorList>
            <person name="Stevens L."/>
            <person name="Andersen E.C."/>
        </authorList>
    </citation>
    <scope>NUCLEOTIDE SEQUENCE [LARGE SCALE GENOMIC DNA]</scope>
    <source>
        <strain evidence="16">QX1410_ONT</strain>
        <tissue evidence="16">Whole-organism</tissue>
    </source>
</reference>
<dbReference type="PROSITE" id="PS50261">
    <property type="entry name" value="G_PROTEIN_RECEP_F2_4"/>
    <property type="match status" value="1"/>
</dbReference>
<comment type="subcellular location">
    <subcellularLocation>
        <location evidence="1">Cell membrane</location>
        <topology evidence="1">Multi-pass membrane protein</topology>
    </subcellularLocation>
</comment>
<keyword evidence="4 12" id="KW-0812">Transmembrane</keyword>
<dbReference type="AlphaFoldDB" id="A0AAE9CXP3"/>
<organism evidence="16 17">
    <name type="scientific">Caenorhabditis briggsae</name>
    <dbReference type="NCBI Taxonomy" id="6238"/>
    <lineage>
        <taxon>Eukaryota</taxon>
        <taxon>Metazoa</taxon>
        <taxon>Ecdysozoa</taxon>
        <taxon>Nematoda</taxon>
        <taxon>Chromadorea</taxon>
        <taxon>Rhabditida</taxon>
        <taxon>Rhabditina</taxon>
        <taxon>Rhabditomorpha</taxon>
        <taxon>Rhabditoidea</taxon>
        <taxon>Rhabditidae</taxon>
        <taxon>Peloderinae</taxon>
        <taxon>Caenorhabditis</taxon>
    </lineage>
</organism>
<keyword evidence="3" id="KW-1003">Cell membrane</keyword>
<dbReference type="FunFam" id="1.20.1070.10:FF:000528">
    <property type="entry name" value="SEcretin/class B GPCR"/>
    <property type="match status" value="1"/>
</dbReference>
<dbReference type="SUPFAM" id="SSF111418">
    <property type="entry name" value="Hormone receptor domain"/>
    <property type="match status" value="1"/>
</dbReference>
<keyword evidence="6" id="KW-0297">G-protein coupled receptor</keyword>
<keyword evidence="5 12" id="KW-1133">Transmembrane helix</keyword>
<dbReference type="Pfam" id="PF02793">
    <property type="entry name" value="HRM"/>
    <property type="match status" value="1"/>
</dbReference>
<dbReference type="GO" id="GO:0005886">
    <property type="term" value="C:plasma membrane"/>
    <property type="evidence" value="ECO:0007669"/>
    <property type="project" value="UniProtKB-SubCell"/>
</dbReference>
<comment type="similarity">
    <text evidence="2">Belongs to the G-protein coupled receptor 2 family.</text>
</comment>
<evidence type="ECO:0000256" key="2">
    <source>
        <dbReference type="ARBA" id="ARBA00005314"/>
    </source>
</evidence>
<feature type="chain" id="PRO_5042168202" evidence="13">
    <location>
        <begin position="26"/>
        <end position="517"/>
    </location>
</feature>
<dbReference type="PANTHER" id="PTHR45620:SF37">
    <property type="entry name" value="G_PROTEIN_RECEP_F2_4 DOMAIN-CONTAINING PROTEIN"/>
    <property type="match status" value="1"/>
</dbReference>
<keyword evidence="8" id="KW-0675">Receptor</keyword>
<feature type="transmembrane region" description="Helical" evidence="12">
    <location>
        <begin position="221"/>
        <end position="240"/>
    </location>
</feature>
<dbReference type="Gene3D" id="1.20.1070.10">
    <property type="entry name" value="Rhodopsin 7-helix transmembrane proteins"/>
    <property type="match status" value="1"/>
</dbReference>
<keyword evidence="7 12" id="KW-0472">Membrane</keyword>
<name>A0AAE9CXP3_CAEBR</name>
<evidence type="ECO:0000259" key="14">
    <source>
        <dbReference type="PROSITE" id="PS50227"/>
    </source>
</evidence>
<dbReference type="PRINTS" id="PR00249">
    <property type="entry name" value="GPCRSECRETIN"/>
</dbReference>
<dbReference type="Proteomes" id="UP000827892">
    <property type="component" value="Chromosome X"/>
</dbReference>
<evidence type="ECO:0000256" key="9">
    <source>
        <dbReference type="ARBA" id="ARBA00023180"/>
    </source>
</evidence>
<dbReference type="InterPro" id="IPR036445">
    <property type="entry name" value="GPCR_2_extracell_dom_sf"/>
</dbReference>
<evidence type="ECO:0000256" key="8">
    <source>
        <dbReference type="ARBA" id="ARBA00023170"/>
    </source>
</evidence>
<sequence>MVLLLTAQFSFRFFFLPSLPQPIVSDTPLLRRGSILLCLFSPPIFGHRFVCRHDYELDKLVAPMTSIIQTEYEACEKLKAQNNSYTSGSGCSVDFDRSLCWASARLGQQMTRDCPFKFCTSIPGCEDIKEKYMVSRNCNNQGVWQDTNYTMCIKVAEEYSQCLSGFCRVCPDFLRDMVISVSLTLSIVSVILLVAAIILFSVFDSIQCRRLSIHKNLATAFVFRFAVLAIWTIVQSTNLFQDCTRFHPLPIWDLEWICKTILWFVIYFQVASVMWMLIEGAFLYSRFTVFAMRHSDAPWSLYLACGWGFPFVVVSAWTIVHQYKSSQLPNSFCWVPYAQGNHLWILTGTMGTAWIMNLIFLLMIVVILVQKLRTENSAESKKIWRTIKATLLLVPLLGVSNIPLFYEPEHPSSVYMLGSAILQHSQGIFIAVLYCFLNSEIQGALKRQLSKVPFEFFKSRNRFETERTYVPETRNATKNGVPMEELNGTKKIESENIESQEQANSSDKQIYSVPTKS</sequence>
<feature type="transmembrane region" description="Helical" evidence="12">
    <location>
        <begin position="412"/>
        <end position="437"/>
    </location>
</feature>
<evidence type="ECO:0000256" key="6">
    <source>
        <dbReference type="ARBA" id="ARBA00023040"/>
    </source>
</evidence>
<keyword evidence="9" id="KW-0325">Glycoprotein</keyword>
<accession>A0AAE9CXP3</accession>
<feature type="transmembrane region" description="Helical" evidence="12">
    <location>
        <begin position="343"/>
        <end position="369"/>
    </location>
</feature>
<dbReference type="Gene3D" id="4.10.1240.10">
    <property type="entry name" value="GPCR, family 2, extracellular hormone receptor domain"/>
    <property type="match status" value="1"/>
</dbReference>
<evidence type="ECO:0000256" key="1">
    <source>
        <dbReference type="ARBA" id="ARBA00004651"/>
    </source>
</evidence>